<sequence>MENFFNYDNIAYNIADFGVRSGYATADIHSANESMTLGTLGLTVMDGTAAHLHTMGNQMAYPQSRFARLHTSVLETNRIHRVSETRPLEEGFDSSRQQYWPTPHWSPVEEMSISTAGIFGRTDEMTGVQVAPIYPSSMQNTNVQETQWQMPVYPESSLAVLNASFNPSSSSLAGALGRETGPYRSHTSRVVCYAPYHRTRVAPVHENGAGPSGLSQVVRGGTAPVVLPTLTSLNQIVEADAEETIATTEEDQDTVSFSYCPCILQLIACFVRR</sequence>
<evidence type="ECO:0000313" key="2">
    <source>
        <dbReference type="Proteomes" id="UP000886501"/>
    </source>
</evidence>
<name>A0ACB6Z426_THEGA</name>
<evidence type="ECO:0000313" key="1">
    <source>
        <dbReference type="EMBL" id="KAF9644294.1"/>
    </source>
</evidence>
<gene>
    <name evidence="1" type="ORF">BDM02DRAFT_992617</name>
</gene>
<dbReference type="EMBL" id="MU118148">
    <property type="protein sequence ID" value="KAF9644294.1"/>
    <property type="molecule type" value="Genomic_DNA"/>
</dbReference>
<comment type="caution">
    <text evidence="1">The sequence shown here is derived from an EMBL/GenBank/DDBJ whole genome shotgun (WGS) entry which is preliminary data.</text>
</comment>
<accession>A0ACB6Z426</accession>
<reference evidence="1" key="1">
    <citation type="submission" date="2019-10" db="EMBL/GenBank/DDBJ databases">
        <authorList>
            <consortium name="DOE Joint Genome Institute"/>
            <person name="Kuo A."/>
            <person name="Miyauchi S."/>
            <person name="Kiss E."/>
            <person name="Drula E."/>
            <person name="Kohler A."/>
            <person name="Sanchez-Garcia M."/>
            <person name="Andreopoulos B."/>
            <person name="Barry K.W."/>
            <person name="Bonito G."/>
            <person name="Buee M."/>
            <person name="Carver A."/>
            <person name="Chen C."/>
            <person name="Cichocki N."/>
            <person name="Clum A."/>
            <person name="Culley D."/>
            <person name="Crous P.W."/>
            <person name="Fauchery L."/>
            <person name="Girlanda M."/>
            <person name="Hayes R."/>
            <person name="Keri Z."/>
            <person name="Labutti K."/>
            <person name="Lipzen A."/>
            <person name="Lombard V."/>
            <person name="Magnuson J."/>
            <person name="Maillard F."/>
            <person name="Morin E."/>
            <person name="Murat C."/>
            <person name="Nolan M."/>
            <person name="Ohm R."/>
            <person name="Pangilinan J."/>
            <person name="Pereira M."/>
            <person name="Perotto S."/>
            <person name="Peter M."/>
            <person name="Riley R."/>
            <person name="Sitrit Y."/>
            <person name="Stielow B."/>
            <person name="Szollosi G."/>
            <person name="Zifcakova L."/>
            <person name="Stursova M."/>
            <person name="Spatafora J.W."/>
            <person name="Tedersoo L."/>
            <person name="Vaario L.-M."/>
            <person name="Yamada A."/>
            <person name="Yan M."/>
            <person name="Wang P."/>
            <person name="Xu J."/>
            <person name="Bruns T."/>
            <person name="Baldrian P."/>
            <person name="Vilgalys R."/>
            <person name="Henrissat B."/>
            <person name="Grigoriev I.V."/>
            <person name="Hibbett D."/>
            <person name="Nagy L.G."/>
            <person name="Martin F.M."/>
        </authorList>
    </citation>
    <scope>NUCLEOTIDE SEQUENCE</scope>
    <source>
        <strain evidence="1">P2</strain>
    </source>
</reference>
<keyword evidence="2" id="KW-1185">Reference proteome</keyword>
<dbReference type="Proteomes" id="UP000886501">
    <property type="component" value="Unassembled WGS sequence"/>
</dbReference>
<reference evidence="1" key="2">
    <citation type="journal article" date="2020" name="Nat. Commun.">
        <title>Large-scale genome sequencing of mycorrhizal fungi provides insights into the early evolution of symbiotic traits.</title>
        <authorList>
            <person name="Miyauchi S."/>
            <person name="Kiss E."/>
            <person name="Kuo A."/>
            <person name="Drula E."/>
            <person name="Kohler A."/>
            <person name="Sanchez-Garcia M."/>
            <person name="Morin E."/>
            <person name="Andreopoulos B."/>
            <person name="Barry K.W."/>
            <person name="Bonito G."/>
            <person name="Buee M."/>
            <person name="Carver A."/>
            <person name="Chen C."/>
            <person name="Cichocki N."/>
            <person name="Clum A."/>
            <person name="Culley D."/>
            <person name="Crous P.W."/>
            <person name="Fauchery L."/>
            <person name="Girlanda M."/>
            <person name="Hayes R.D."/>
            <person name="Keri Z."/>
            <person name="LaButti K."/>
            <person name="Lipzen A."/>
            <person name="Lombard V."/>
            <person name="Magnuson J."/>
            <person name="Maillard F."/>
            <person name="Murat C."/>
            <person name="Nolan M."/>
            <person name="Ohm R.A."/>
            <person name="Pangilinan J."/>
            <person name="Pereira M.F."/>
            <person name="Perotto S."/>
            <person name="Peter M."/>
            <person name="Pfister S."/>
            <person name="Riley R."/>
            <person name="Sitrit Y."/>
            <person name="Stielow J.B."/>
            <person name="Szollosi G."/>
            <person name="Zifcakova L."/>
            <person name="Stursova M."/>
            <person name="Spatafora J.W."/>
            <person name="Tedersoo L."/>
            <person name="Vaario L.M."/>
            <person name="Yamada A."/>
            <person name="Yan M."/>
            <person name="Wang P."/>
            <person name="Xu J."/>
            <person name="Bruns T."/>
            <person name="Baldrian P."/>
            <person name="Vilgalys R."/>
            <person name="Dunand C."/>
            <person name="Henrissat B."/>
            <person name="Grigoriev I.V."/>
            <person name="Hibbett D."/>
            <person name="Nagy L.G."/>
            <person name="Martin F.M."/>
        </authorList>
    </citation>
    <scope>NUCLEOTIDE SEQUENCE</scope>
    <source>
        <strain evidence="1">P2</strain>
    </source>
</reference>
<organism evidence="1 2">
    <name type="scientific">Thelephora ganbajun</name>
    <name type="common">Ganba fungus</name>
    <dbReference type="NCBI Taxonomy" id="370292"/>
    <lineage>
        <taxon>Eukaryota</taxon>
        <taxon>Fungi</taxon>
        <taxon>Dikarya</taxon>
        <taxon>Basidiomycota</taxon>
        <taxon>Agaricomycotina</taxon>
        <taxon>Agaricomycetes</taxon>
        <taxon>Thelephorales</taxon>
        <taxon>Thelephoraceae</taxon>
        <taxon>Thelephora</taxon>
    </lineage>
</organism>
<protein>
    <submittedName>
        <fullName evidence="1">Uncharacterized protein</fullName>
    </submittedName>
</protein>
<proteinExistence type="predicted"/>